<evidence type="ECO:0000256" key="1">
    <source>
        <dbReference type="SAM" id="Phobius"/>
    </source>
</evidence>
<evidence type="ECO:0000313" key="3">
    <source>
        <dbReference type="Proteomes" id="UP000006575"/>
    </source>
</evidence>
<dbReference type="KEGG" id="rle:pRL110358"/>
<accession>Q1M628</accession>
<keyword evidence="3" id="KW-1185">Reference proteome</keyword>
<dbReference type="AlphaFoldDB" id="Q1M628"/>
<dbReference type="EMBL" id="AM236085">
    <property type="protein sequence ID" value="CAK03311.1"/>
    <property type="molecule type" value="Genomic_DNA"/>
</dbReference>
<gene>
    <name evidence="2" type="ordered locus">pRL110358</name>
</gene>
<reference evidence="2 3" key="1">
    <citation type="journal article" date="2006" name="Genome Biol.">
        <title>The genome of Rhizobium leguminosarum has recognizable core and accessory components.</title>
        <authorList>
            <person name="Young J.W."/>
            <person name="Crossman L.C."/>
            <person name="Johnston A.W.B."/>
            <person name="Thomson N.R."/>
            <person name="Ghazoui Z.F."/>
            <person name="Hull K.H."/>
            <person name="Wexler M."/>
            <person name="Curson A.R.J."/>
            <person name="Todd J.D."/>
            <person name="Poole P.S."/>
            <person name="Mauchline T.H."/>
            <person name="East A.K."/>
            <person name="Quail M.A."/>
            <person name="Churcher C."/>
            <person name="Arrowsmith C."/>
            <person name="Cherevach A."/>
            <person name="Chillingworth T."/>
            <person name="Clarke K."/>
            <person name="Cronin A."/>
            <person name="Davis P."/>
            <person name="Fraser A."/>
            <person name="Hance Z."/>
            <person name="Hauser H."/>
            <person name="Jagels K."/>
            <person name="Moule S."/>
            <person name="Mungall K."/>
            <person name="Norbertczak H."/>
            <person name="Rabbinowitsch E."/>
            <person name="Sanders M."/>
            <person name="Simmonds M."/>
            <person name="Whitehead S."/>
            <person name="Parkhill J."/>
        </authorList>
    </citation>
    <scope>NUCLEOTIDE SEQUENCE [LARGE SCALE GENOMIC DNA]</scope>
    <source>
        <strain evidence="3">DSM 114642 / LMG 32736 / 3841</strain>
    </source>
</reference>
<keyword evidence="1 2" id="KW-0812">Transmembrane</keyword>
<sequence>MLSLVILYSVTRDRWNWRRVALWGTLGPLAVLIVLAAAAYLVCRWEDRPKPLNSFFGVALRASEQDVRFMKGEPTSREPDGTWVYDIKDSSSGQIVATYRVRFRDGNVRYVFYAPGGYDPNKEYAFGFSDGTRLSQVSGKLGDPSDTSEKPDGSARLYSYRDYSAFFGFSKGVVEVYGMYDPATGPLKFTAD</sequence>
<evidence type="ECO:0000313" key="2">
    <source>
        <dbReference type="EMBL" id="CAK03311.1"/>
    </source>
</evidence>
<dbReference type="HOGENOM" id="CLU_1414164_0_0_5"/>
<organism evidence="2 3">
    <name type="scientific">Rhizobium johnstonii (strain DSM 114642 / LMG 32736 / 3841)</name>
    <name type="common">Rhizobium leguminosarum bv. viciae</name>
    <dbReference type="NCBI Taxonomy" id="216596"/>
    <lineage>
        <taxon>Bacteria</taxon>
        <taxon>Pseudomonadati</taxon>
        <taxon>Pseudomonadota</taxon>
        <taxon>Alphaproteobacteria</taxon>
        <taxon>Hyphomicrobiales</taxon>
        <taxon>Rhizobiaceae</taxon>
        <taxon>Rhizobium/Agrobacterium group</taxon>
        <taxon>Rhizobium</taxon>
        <taxon>Rhizobium johnstonii</taxon>
    </lineage>
</organism>
<keyword evidence="2" id="KW-0614">Plasmid</keyword>
<keyword evidence="1" id="KW-0472">Membrane</keyword>
<dbReference type="EnsemblBacteria" id="CAK03311">
    <property type="protein sequence ID" value="CAK03311"/>
    <property type="gene ID" value="pRL110358"/>
</dbReference>
<protein>
    <submittedName>
        <fullName evidence="2">Transmembrane protein</fullName>
    </submittedName>
</protein>
<geneLocation type="plasmid" evidence="2 3">
    <name>pRL11</name>
</geneLocation>
<feature type="transmembrane region" description="Helical" evidence="1">
    <location>
        <begin position="20"/>
        <end position="43"/>
    </location>
</feature>
<proteinExistence type="predicted"/>
<dbReference type="Proteomes" id="UP000006575">
    <property type="component" value="Plasmid pRL11"/>
</dbReference>
<keyword evidence="1" id="KW-1133">Transmembrane helix</keyword>
<name>Q1M628_RHIJ3</name>